<dbReference type="SUPFAM" id="SSF110296">
    <property type="entry name" value="Oligoxyloglucan reducing end-specific cellobiohydrolase"/>
    <property type="match status" value="1"/>
</dbReference>
<keyword evidence="2" id="KW-0732">Signal</keyword>
<dbReference type="PANTHER" id="PTHR43739:SF5">
    <property type="entry name" value="EXO-ALPHA-SIALIDASE"/>
    <property type="match status" value="1"/>
</dbReference>
<dbReference type="InterPro" id="IPR031778">
    <property type="entry name" value="Sortilin_N"/>
</dbReference>
<sequence>MKINFLLLFLAIWSGISLESIAQTPDESNYEALQYRLIGPFRGGRSAAVTGVPGQPDLFYMGSTGGGVWRTINGGKEWENISDGFFGGSIGAVEVSKSDPNVIYVGGGEKTLRGNVSSGYGIWKSEDAGKTWFESGLKESRHIPRIRVHPTNSDIVYAGVLGNIYKPTQERGVYKSTDGGKTWRRTLFSNENSGVVDLIIDPNNHRVLYATTWNARRTPYSLSSGGEGSALWKSTDSGETWKEISKKEGFAEGTLGIMGITVSPANSNRLYAMVENQKEGGLYTSTDAGNTWKKINDERKLRQRAWYYTRLYADTKDESTVYVLNVRYHKSTDGGKTFSTYNAPHGDHHDLWIAPEDPKRMIIGDDGGAQVSYDGGRSWSTYMNQPTAQFYRVTTDNAFPYRIYVAQQDNSTIRIPHRTENRSISEDDWESTAGGESAHIAVDPENNEIVYGGSYDGFLTRVNHDKNTVRSVSVWPDNPMGHGVEDMKYRFQWNFPIIFSKHNPDRLYTFSQSVHVSENEGQSWKVISGDLTTNDPEKMKSSGGPITQDNTSVEYYCTIFAAAESPLKEGLLWVGSDDGLVHITQNGGTSWENVTPKGMPANMMINSVEPSAFDEGTAYVAGTRYKLGDFTPYLYKTTDYGKSWKKITTGIPAEHFTRVLREDPKQKGLLYAGTETGMYISFDDGKNWRSFQLNLPIVPITDLTIKDDNLIVATQGRSLWIIDDLGMLHQSAFAKAKTNKLFKPKPTYRMGGSSSKKASLTEGTNHPAGVITYFNIPNYDKKKDTISLTYTRKSGDTLRSFSTAAKKKEDSLEVKKGGNMFAWDTRIKGAEELKKMILWWADLDGPKATPGKYNVSLNINGEVQTESFEILANPNAEATIADMQKQFDFIADVNKSVNRAHQSIKKIRKINSQLKAFTTQYKDDSRTTDLRKKAETMQEEFGKIEKELYQTKNRSGQDPLNFPIRLTNKLGHLNSLVGMGDFGPTDQDVAVKNQLTAEINTQLEAFDNMLDGEVAKFNDEFNSLKLDYLFVEGEE</sequence>
<gene>
    <name evidence="4" type="ORF">EAX61_03385</name>
</gene>
<dbReference type="Proteomes" id="UP000281985">
    <property type="component" value="Unassembled WGS sequence"/>
</dbReference>
<dbReference type="InterPro" id="IPR052025">
    <property type="entry name" value="Xyloglucanase_GH74"/>
</dbReference>
<comment type="caution">
    <text evidence="4">The sequence shown here is derived from an EMBL/GenBank/DDBJ whole genome shotgun (WGS) entry which is preliminary data.</text>
</comment>
<evidence type="ECO:0000256" key="1">
    <source>
        <dbReference type="ARBA" id="ARBA00022737"/>
    </source>
</evidence>
<keyword evidence="4" id="KW-0378">Hydrolase</keyword>
<protein>
    <submittedName>
        <fullName evidence="4">Glycosyl hydrolase</fullName>
    </submittedName>
</protein>
<dbReference type="Pfam" id="PF15902">
    <property type="entry name" value="Sortilin-Vps10"/>
    <property type="match status" value="3"/>
</dbReference>
<feature type="domain" description="Sortilin N-terminal" evidence="3">
    <location>
        <begin position="68"/>
        <end position="185"/>
    </location>
</feature>
<evidence type="ECO:0000313" key="5">
    <source>
        <dbReference type="Proteomes" id="UP000281985"/>
    </source>
</evidence>
<proteinExistence type="predicted"/>
<dbReference type="GO" id="GO:0016787">
    <property type="term" value="F:hydrolase activity"/>
    <property type="evidence" value="ECO:0007669"/>
    <property type="project" value="UniProtKB-KW"/>
</dbReference>
<name>A0A3M0GEK7_9FLAO</name>
<dbReference type="AlphaFoldDB" id="A0A3M0GEK7"/>
<dbReference type="InterPro" id="IPR015943">
    <property type="entry name" value="WD40/YVTN_repeat-like_dom_sf"/>
</dbReference>
<reference evidence="4 5" key="1">
    <citation type="submission" date="2018-10" db="EMBL/GenBank/DDBJ databases">
        <title>Dokdonia luteus sp. nov., isolated from sea water.</title>
        <authorList>
            <person name="Zhou L.Y."/>
            <person name="Du Z.J."/>
        </authorList>
    </citation>
    <scope>NUCLEOTIDE SEQUENCE [LARGE SCALE GENOMIC DNA]</scope>
    <source>
        <strain evidence="4 5">SH27</strain>
    </source>
</reference>
<feature type="domain" description="Sortilin N-terminal" evidence="3">
    <location>
        <begin position="581"/>
        <end position="700"/>
    </location>
</feature>
<feature type="domain" description="Sortilin N-terminal" evidence="3">
    <location>
        <begin position="282"/>
        <end position="433"/>
    </location>
</feature>
<dbReference type="EMBL" id="REFV01000002">
    <property type="protein sequence ID" value="RMB63541.1"/>
    <property type="molecule type" value="Genomic_DNA"/>
</dbReference>
<dbReference type="Gene3D" id="2.130.10.10">
    <property type="entry name" value="YVTN repeat-like/Quinoprotein amine dehydrogenase"/>
    <property type="match status" value="4"/>
</dbReference>
<keyword evidence="1" id="KW-0677">Repeat</keyword>
<evidence type="ECO:0000313" key="4">
    <source>
        <dbReference type="EMBL" id="RMB63541.1"/>
    </source>
</evidence>
<accession>A0A3M0GEK7</accession>
<organism evidence="4 5">
    <name type="scientific">Dokdonia sinensis</name>
    <dbReference type="NCBI Taxonomy" id="2479847"/>
    <lineage>
        <taxon>Bacteria</taxon>
        <taxon>Pseudomonadati</taxon>
        <taxon>Bacteroidota</taxon>
        <taxon>Flavobacteriia</taxon>
        <taxon>Flavobacteriales</taxon>
        <taxon>Flavobacteriaceae</taxon>
        <taxon>Dokdonia</taxon>
    </lineage>
</organism>
<dbReference type="OrthoDB" id="9757809at2"/>
<feature type="chain" id="PRO_5018045595" evidence="2">
    <location>
        <begin position="23"/>
        <end position="1035"/>
    </location>
</feature>
<keyword evidence="5" id="KW-1185">Reference proteome</keyword>
<dbReference type="SUPFAM" id="SSF50939">
    <property type="entry name" value="Sialidases"/>
    <property type="match status" value="1"/>
</dbReference>
<dbReference type="PANTHER" id="PTHR43739">
    <property type="entry name" value="XYLOGLUCANASE (EUROFUNG)"/>
    <property type="match status" value="1"/>
</dbReference>
<dbReference type="GO" id="GO:0010411">
    <property type="term" value="P:xyloglucan metabolic process"/>
    <property type="evidence" value="ECO:0007669"/>
    <property type="project" value="TreeGrafter"/>
</dbReference>
<evidence type="ECO:0000256" key="2">
    <source>
        <dbReference type="SAM" id="SignalP"/>
    </source>
</evidence>
<evidence type="ECO:0000259" key="3">
    <source>
        <dbReference type="Pfam" id="PF15902"/>
    </source>
</evidence>
<feature type="signal peptide" evidence="2">
    <location>
        <begin position="1"/>
        <end position="22"/>
    </location>
</feature>
<dbReference type="CDD" id="cd15482">
    <property type="entry name" value="Sialidase_non-viral"/>
    <property type="match status" value="1"/>
</dbReference>
<dbReference type="RefSeq" id="WP_121916344.1">
    <property type="nucleotide sequence ID" value="NZ_REFV01000002.1"/>
</dbReference>
<dbReference type="InterPro" id="IPR036278">
    <property type="entry name" value="Sialidase_sf"/>
</dbReference>